<proteinExistence type="predicted"/>
<evidence type="ECO:0000313" key="1">
    <source>
        <dbReference type="EMBL" id="AJY53497.1"/>
    </source>
</evidence>
<name>A0A0D5MC28_ENTFC</name>
<reference evidence="1" key="1">
    <citation type="journal article" date="2015" name="J. Antimicrob. Chemother.">
        <title>Vancomycin-resistant Enterococcus faecium harbouring vanN in Canada: a case and complete sequence of pEfm12493 harbouring the vanN operon.</title>
        <authorList>
            <person name="Boyd D.A."/>
            <person name="Levesque S."/>
            <person name="Picard A.C."/>
            <person name="Golding G.R."/>
        </authorList>
    </citation>
    <scope>NUCLEOTIDE SEQUENCE</scope>
    <source>
        <strain evidence="1">N12-493</strain>
        <plasmid evidence="1">pEfm12493</plasmid>
    </source>
</reference>
<geneLocation type="plasmid" evidence="1">
    <name>pEfm12493</name>
</geneLocation>
<organism evidence="1">
    <name type="scientific">Enterococcus faecium</name>
    <name type="common">Streptococcus faecium</name>
    <dbReference type="NCBI Taxonomy" id="1352"/>
    <lineage>
        <taxon>Bacteria</taxon>
        <taxon>Bacillati</taxon>
        <taxon>Bacillota</taxon>
        <taxon>Bacilli</taxon>
        <taxon>Lactobacillales</taxon>
        <taxon>Enterococcaceae</taxon>
        <taxon>Enterococcus</taxon>
    </lineage>
</organism>
<dbReference type="EMBL" id="KP342511">
    <property type="protein sequence ID" value="AJY53497.1"/>
    <property type="molecule type" value="Genomic_DNA"/>
</dbReference>
<gene>
    <name evidence="1" type="ORF">pEfm12493_013</name>
</gene>
<accession>A0A0D5MC28</accession>
<keyword evidence="1" id="KW-0614">Plasmid</keyword>
<sequence length="99" mass="11433">MLIKNYVYSHPINVFIIGHLGLSVEVFCELYGFKQGTLSSWVTREKTVGTLPIEFLHALSLASGDTMDQVYDCLCVLEQEYIEFKKANKPKKRKKYIQK</sequence>
<protein>
    <submittedName>
        <fullName evidence="1">PrgN replication control protein</fullName>
    </submittedName>
</protein>
<dbReference type="RefSeq" id="WP_172686589.1">
    <property type="nucleotide sequence ID" value="NZ_KP342511.1"/>
</dbReference>
<dbReference type="AlphaFoldDB" id="A0A0D5MC28"/>